<name>A0ABN6BNE7_9PSED</name>
<proteinExistence type="predicted"/>
<gene>
    <name evidence="1" type="primary">yjaA</name>
    <name evidence="1" type="ORF">PSm6_08270</name>
</gene>
<protein>
    <submittedName>
        <fullName evidence="1">Stress-induced protein</fullName>
    </submittedName>
</protein>
<evidence type="ECO:0000313" key="2">
    <source>
        <dbReference type="Proteomes" id="UP001064896"/>
    </source>
</evidence>
<evidence type="ECO:0000313" key="1">
    <source>
        <dbReference type="EMBL" id="BCD84420.1"/>
    </source>
</evidence>
<organism evidence="1 2">
    <name type="scientific">Pseudomonas solani</name>
    <dbReference type="NCBI Taxonomy" id="2731552"/>
    <lineage>
        <taxon>Bacteria</taxon>
        <taxon>Pseudomonadati</taxon>
        <taxon>Pseudomonadota</taxon>
        <taxon>Gammaproteobacteria</taxon>
        <taxon>Pseudomonadales</taxon>
        <taxon>Pseudomonadaceae</taxon>
        <taxon>Pseudomonas</taxon>
    </lineage>
</organism>
<reference evidence="1" key="1">
    <citation type="submission" date="2020-05" db="EMBL/GenBank/DDBJ databases">
        <title>Complete genome sequence of Pseudomonas sp. Sm006.</title>
        <authorList>
            <person name="Takeuchi K."/>
            <person name="Someya N."/>
        </authorList>
    </citation>
    <scope>NUCLEOTIDE SEQUENCE</scope>
    <source>
        <strain evidence="1">Sm006</strain>
    </source>
</reference>
<dbReference type="Proteomes" id="UP001064896">
    <property type="component" value="Chromosome"/>
</dbReference>
<dbReference type="EMBL" id="AP023081">
    <property type="protein sequence ID" value="BCD84420.1"/>
    <property type="molecule type" value="Genomic_DNA"/>
</dbReference>
<sequence length="124" mass="14396">MVFDLLKPMLYVRVYRNRMLIRELVAQREQDVHATFSTERLLVGQFNDARVALRQAIKLMLRGQWMSMAPTILVHPMEMIEGGLSQVEERIFHELGAGIGSRRVRVHIGDELNDEAVRRQLAVR</sequence>
<accession>A0ABN6BNE7</accession>
<keyword evidence="2" id="KW-1185">Reference proteome</keyword>